<evidence type="ECO:0000256" key="2">
    <source>
        <dbReference type="ARBA" id="ARBA00022833"/>
    </source>
</evidence>
<dbReference type="GO" id="GO:0046872">
    <property type="term" value="F:metal ion binding"/>
    <property type="evidence" value="ECO:0007669"/>
    <property type="project" value="UniProtKB-KW"/>
</dbReference>
<dbReference type="GO" id="GO:0003677">
    <property type="term" value="F:DNA binding"/>
    <property type="evidence" value="ECO:0007669"/>
    <property type="project" value="UniProtKB-KW"/>
</dbReference>
<reference evidence="7" key="1">
    <citation type="submission" date="2023-06" db="EMBL/GenBank/DDBJ databases">
        <title>Conoideocrella luteorostrata (Hypocreales: Clavicipitaceae), a potential biocontrol fungus for elongate hemlock scale in United States Christmas tree production areas.</title>
        <authorList>
            <person name="Barrett H."/>
            <person name="Lovett B."/>
            <person name="Macias A.M."/>
            <person name="Stajich J.E."/>
            <person name="Kasson M.T."/>
        </authorList>
    </citation>
    <scope>NUCLEOTIDE SEQUENCE</scope>
    <source>
        <strain evidence="7">ARSEF 14590</strain>
    </source>
</reference>
<keyword evidence="5" id="KW-0804">Transcription</keyword>
<evidence type="ECO:0000313" key="8">
    <source>
        <dbReference type="Proteomes" id="UP001251528"/>
    </source>
</evidence>
<keyword evidence="1" id="KW-0479">Metal-binding</keyword>
<evidence type="ECO:0000313" key="7">
    <source>
        <dbReference type="EMBL" id="KAK2591385.1"/>
    </source>
</evidence>
<keyword evidence="4" id="KW-0238">DNA-binding</keyword>
<evidence type="ECO:0000256" key="1">
    <source>
        <dbReference type="ARBA" id="ARBA00022723"/>
    </source>
</evidence>
<sequence>MSHGPKFTCIDQAILALDDLILWIVKSVRTANQIRTGLSQVITLDDIEQTRVGLDQHLDTWWSGFTSLPEEPLLLSPENQSTDTTPLLLEVRWLQAKMWVNTDLNIDEFAWDDHIPTMRRIVQISRQAQSTGAVTLRTSRKFSFFTGFCPMLYWVVHKCRVLRLRAAALSLIHDLSWERETTWDRATLYGSGARIIEMEHDVKLTPEKLAELQDLDIDEEDDDIGVAEGSHRVRNFFPQSGWDSFLQSDGQEAFRRSICFEMVKKGGDGDHVLQSWIMRR</sequence>
<dbReference type="PANTHER" id="PTHR36206">
    <property type="entry name" value="ASPERCRYPTIN BIOSYNTHESIS CLUSTER-SPECIFIC TRANSCRIPTION REGULATOR ATNN-RELATED"/>
    <property type="match status" value="1"/>
</dbReference>
<accession>A0AAJ0CED4</accession>
<evidence type="ECO:0000256" key="5">
    <source>
        <dbReference type="ARBA" id="ARBA00023163"/>
    </source>
</evidence>
<protein>
    <submittedName>
        <fullName evidence="7">Uncharacterized protein</fullName>
    </submittedName>
</protein>
<dbReference type="PANTHER" id="PTHR36206:SF4">
    <property type="entry name" value="HYPOTHETICAL CONSERVED PROTEIN (EUROFUNG)-RELATED"/>
    <property type="match status" value="1"/>
</dbReference>
<evidence type="ECO:0000256" key="3">
    <source>
        <dbReference type="ARBA" id="ARBA00023015"/>
    </source>
</evidence>
<dbReference type="Proteomes" id="UP001251528">
    <property type="component" value="Unassembled WGS sequence"/>
</dbReference>
<keyword evidence="6" id="KW-0539">Nucleus</keyword>
<keyword evidence="8" id="KW-1185">Reference proteome</keyword>
<evidence type="ECO:0000256" key="4">
    <source>
        <dbReference type="ARBA" id="ARBA00023125"/>
    </source>
</evidence>
<keyword evidence="3" id="KW-0805">Transcription regulation</keyword>
<evidence type="ECO:0000256" key="6">
    <source>
        <dbReference type="ARBA" id="ARBA00023242"/>
    </source>
</evidence>
<gene>
    <name evidence="7" type="ORF">QQS21_010929</name>
</gene>
<keyword evidence="2" id="KW-0862">Zinc</keyword>
<dbReference type="InterPro" id="IPR052360">
    <property type="entry name" value="Transcr_Regulatory_Proteins"/>
</dbReference>
<dbReference type="AlphaFoldDB" id="A0AAJ0CED4"/>
<organism evidence="7 8">
    <name type="scientific">Conoideocrella luteorostrata</name>
    <dbReference type="NCBI Taxonomy" id="1105319"/>
    <lineage>
        <taxon>Eukaryota</taxon>
        <taxon>Fungi</taxon>
        <taxon>Dikarya</taxon>
        <taxon>Ascomycota</taxon>
        <taxon>Pezizomycotina</taxon>
        <taxon>Sordariomycetes</taxon>
        <taxon>Hypocreomycetidae</taxon>
        <taxon>Hypocreales</taxon>
        <taxon>Clavicipitaceae</taxon>
        <taxon>Conoideocrella</taxon>
    </lineage>
</organism>
<proteinExistence type="predicted"/>
<name>A0AAJ0CED4_9HYPO</name>
<dbReference type="EMBL" id="JASWJB010000340">
    <property type="protein sequence ID" value="KAK2591385.1"/>
    <property type="molecule type" value="Genomic_DNA"/>
</dbReference>
<comment type="caution">
    <text evidence="7">The sequence shown here is derived from an EMBL/GenBank/DDBJ whole genome shotgun (WGS) entry which is preliminary data.</text>
</comment>